<feature type="domain" description="HTH tetR-type" evidence="4">
    <location>
        <begin position="14"/>
        <end position="74"/>
    </location>
</feature>
<keyword evidence="1" id="KW-0678">Repressor</keyword>
<protein>
    <submittedName>
        <fullName evidence="5">TetR/AcrR family transcriptional regulator</fullName>
    </submittedName>
</protein>
<dbReference type="Gene3D" id="1.10.357.10">
    <property type="entry name" value="Tetracycline Repressor, domain 2"/>
    <property type="match status" value="1"/>
</dbReference>
<dbReference type="InterPro" id="IPR009057">
    <property type="entry name" value="Homeodomain-like_sf"/>
</dbReference>
<feature type="DNA-binding region" description="H-T-H motif" evidence="3">
    <location>
        <begin position="37"/>
        <end position="56"/>
    </location>
</feature>
<reference evidence="6" key="1">
    <citation type="journal article" date="2019" name="Int. J. Syst. Evol. Microbiol.">
        <title>The Global Catalogue of Microorganisms (GCM) 10K type strain sequencing project: providing services to taxonomists for standard genome sequencing and annotation.</title>
        <authorList>
            <consortium name="The Broad Institute Genomics Platform"/>
            <consortium name="The Broad Institute Genome Sequencing Center for Infectious Disease"/>
            <person name="Wu L."/>
            <person name="Ma J."/>
        </authorList>
    </citation>
    <scope>NUCLEOTIDE SEQUENCE [LARGE SCALE GENOMIC DNA]</scope>
    <source>
        <strain evidence="6">IBRC-M 10703</strain>
    </source>
</reference>
<sequence length="201" mass="23486">MSEIRENQLTSKGMKTRQKILDTAEEIIGEKGYFEASIVEITVKAGVAQGTFYNYFPTKKSVYDELVYQLSSSFRHQIKLAMEGKKTFEEKQRAGFLAFFEWVINHRNLYSIVQQSVLVDKNLYRWYYEKIADGFIKSVEEAVDSHECKALHPETIAYCLMGIGQFIGMRWVLWEERLVPDEVLDEVMEVIFNGLKRQEVK</sequence>
<dbReference type="InterPro" id="IPR036271">
    <property type="entry name" value="Tet_transcr_reg_TetR-rel_C_sf"/>
</dbReference>
<evidence type="ECO:0000313" key="6">
    <source>
        <dbReference type="Proteomes" id="UP001595772"/>
    </source>
</evidence>
<dbReference type="Proteomes" id="UP001595772">
    <property type="component" value="Unassembled WGS sequence"/>
</dbReference>
<dbReference type="PANTHER" id="PTHR43479">
    <property type="entry name" value="ACREF/ENVCD OPERON REPRESSOR-RELATED"/>
    <property type="match status" value="1"/>
</dbReference>
<evidence type="ECO:0000259" key="4">
    <source>
        <dbReference type="PROSITE" id="PS50977"/>
    </source>
</evidence>
<keyword evidence="2 3" id="KW-0238">DNA-binding</keyword>
<dbReference type="SUPFAM" id="SSF48498">
    <property type="entry name" value="Tetracyclin repressor-like, C-terminal domain"/>
    <property type="match status" value="1"/>
</dbReference>
<dbReference type="InterPro" id="IPR001647">
    <property type="entry name" value="HTH_TetR"/>
</dbReference>
<accession>A0ABV8GTT4</accession>
<evidence type="ECO:0000313" key="5">
    <source>
        <dbReference type="EMBL" id="MFC4023298.1"/>
    </source>
</evidence>
<comment type="caution">
    <text evidence="5">The sequence shown here is derived from an EMBL/GenBank/DDBJ whole genome shotgun (WGS) entry which is preliminary data.</text>
</comment>
<evidence type="ECO:0000256" key="3">
    <source>
        <dbReference type="PROSITE-ProRule" id="PRU00335"/>
    </source>
</evidence>
<dbReference type="InterPro" id="IPR050624">
    <property type="entry name" value="HTH-type_Tx_Regulator"/>
</dbReference>
<name>A0ABV8GTT4_9BACI</name>
<dbReference type="PANTHER" id="PTHR43479:SF11">
    <property type="entry name" value="ACREF_ENVCD OPERON REPRESSOR-RELATED"/>
    <property type="match status" value="1"/>
</dbReference>
<dbReference type="PROSITE" id="PS50977">
    <property type="entry name" value="HTH_TETR_2"/>
    <property type="match status" value="1"/>
</dbReference>
<gene>
    <name evidence="5" type="ORF">ACFOUV_05615</name>
</gene>
<keyword evidence="6" id="KW-1185">Reference proteome</keyword>
<dbReference type="Pfam" id="PF00440">
    <property type="entry name" value="TetR_N"/>
    <property type="match status" value="1"/>
</dbReference>
<evidence type="ECO:0000256" key="1">
    <source>
        <dbReference type="ARBA" id="ARBA00022491"/>
    </source>
</evidence>
<dbReference type="PROSITE" id="PS01081">
    <property type="entry name" value="HTH_TETR_1"/>
    <property type="match status" value="1"/>
</dbReference>
<dbReference type="RefSeq" id="WP_379495807.1">
    <property type="nucleotide sequence ID" value="NZ_JBHSAO010000002.1"/>
</dbReference>
<organism evidence="5 6">
    <name type="scientific">Oceanobacillus longus</name>
    <dbReference type="NCBI Taxonomy" id="930120"/>
    <lineage>
        <taxon>Bacteria</taxon>
        <taxon>Bacillati</taxon>
        <taxon>Bacillota</taxon>
        <taxon>Bacilli</taxon>
        <taxon>Bacillales</taxon>
        <taxon>Bacillaceae</taxon>
        <taxon>Oceanobacillus</taxon>
    </lineage>
</organism>
<proteinExistence type="predicted"/>
<evidence type="ECO:0000256" key="2">
    <source>
        <dbReference type="ARBA" id="ARBA00023125"/>
    </source>
</evidence>
<dbReference type="Gene3D" id="1.10.10.60">
    <property type="entry name" value="Homeodomain-like"/>
    <property type="match status" value="1"/>
</dbReference>
<dbReference type="EMBL" id="JBHSAO010000002">
    <property type="protein sequence ID" value="MFC4023298.1"/>
    <property type="molecule type" value="Genomic_DNA"/>
</dbReference>
<dbReference type="PRINTS" id="PR00455">
    <property type="entry name" value="HTHTETR"/>
</dbReference>
<dbReference type="InterPro" id="IPR023772">
    <property type="entry name" value="DNA-bd_HTH_TetR-type_CS"/>
</dbReference>
<dbReference type="SUPFAM" id="SSF46689">
    <property type="entry name" value="Homeodomain-like"/>
    <property type="match status" value="1"/>
</dbReference>